<dbReference type="FunFam" id="1.10.287.1060:FF:000002">
    <property type="entry name" value="Conserved oligomeric Golgi complex subunit 4"/>
    <property type="match status" value="1"/>
</dbReference>
<dbReference type="InterPro" id="IPR013167">
    <property type="entry name" value="COG4_M"/>
</dbReference>
<reference evidence="12 13" key="1">
    <citation type="submission" date="2019-06" db="EMBL/GenBank/DDBJ databases">
        <title>Draft genomes of female and male turbot (Scophthalmus maximus).</title>
        <authorList>
            <person name="Xu H."/>
            <person name="Xu X.-W."/>
            <person name="Shao C."/>
            <person name="Chen S."/>
        </authorList>
    </citation>
    <scope>NUCLEOTIDE SEQUENCE [LARGE SCALE GENOMIC DNA]</scope>
    <source>
        <strain evidence="12">Ysfricsl-2016a</strain>
        <tissue evidence="12">Blood</tissue>
    </source>
</reference>
<dbReference type="InterPro" id="IPR048682">
    <property type="entry name" value="COG4"/>
</dbReference>
<dbReference type="Gene3D" id="1.20.58.1970">
    <property type="match status" value="1"/>
</dbReference>
<dbReference type="InterPro" id="IPR048680">
    <property type="entry name" value="COG4_N"/>
</dbReference>
<evidence type="ECO:0000313" key="13">
    <source>
        <dbReference type="Proteomes" id="UP000438429"/>
    </source>
</evidence>
<dbReference type="PANTHER" id="PTHR24016">
    <property type="entry name" value="CONSERVED OLIGOMERIC GOLGI COMPLEX SUBUNIT 4"/>
    <property type="match status" value="1"/>
</dbReference>
<comment type="caution">
    <text evidence="12">The sequence shown here is derived from an EMBL/GenBank/DDBJ whole genome shotgun (WGS) entry which is preliminary data.</text>
</comment>
<proteinExistence type="inferred from homology"/>
<keyword evidence="7" id="KW-0653">Protein transport</keyword>
<keyword evidence="6" id="KW-0963">Cytoplasm</keyword>
<evidence type="ECO:0000256" key="4">
    <source>
        <dbReference type="ARBA" id="ARBA00020975"/>
    </source>
</evidence>
<comment type="similarity">
    <text evidence="3">Belongs to the COG4 family.</text>
</comment>
<dbReference type="Pfam" id="PF20662">
    <property type="entry name" value="COG4_C"/>
    <property type="match status" value="1"/>
</dbReference>
<dbReference type="Gene3D" id="1.10.287.1060">
    <property type="entry name" value="ESAT-6-like"/>
    <property type="match status" value="1"/>
</dbReference>
<dbReference type="GO" id="GO:0015031">
    <property type="term" value="P:protein transport"/>
    <property type="evidence" value="ECO:0007669"/>
    <property type="project" value="UniProtKB-KW"/>
</dbReference>
<evidence type="ECO:0000256" key="9">
    <source>
        <dbReference type="ARBA" id="ARBA00023136"/>
    </source>
</evidence>
<organism evidence="12 13">
    <name type="scientific">Scophthalmus maximus</name>
    <name type="common">Turbot</name>
    <name type="synonym">Psetta maxima</name>
    <dbReference type="NCBI Taxonomy" id="52904"/>
    <lineage>
        <taxon>Eukaryota</taxon>
        <taxon>Metazoa</taxon>
        <taxon>Chordata</taxon>
        <taxon>Craniata</taxon>
        <taxon>Vertebrata</taxon>
        <taxon>Euteleostomi</taxon>
        <taxon>Actinopterygii</taxon>
        <taxon>Neopterygii</taxon>
        <taxon>Teleostei</taxon>
        <taxon>Neoteleostei</taxon>
        <taxon>Acanthomorphata</taxon>
        <taxon>Carangaria</taxon>
        <taxon>Pleuronectiformes</taxon>
        <taxon>Pleuronectoidei</taxon>
        <taxon>Scophthalmidae</taxon>
        <taxon>Scophthalmus</taxon>
    </lineage>
</organism>
<dbReference type="GO" id="GO:0006890">
    <property type="term" value="P:retrograde vesicle-mediated transport, Golgi to endoplasmic reticulum"/>
    <property type="evidence" value="ECO:0007669"/>
    <property type="project" value="TreeGrafter"/>
</dbReference>
<evidence type="ECO:0000256" key="2">
    <source>
        <dbReference type="ARBA" id="ARBA00004514"/>
    </source>
</evidence>
<dbReference type="PANTHER" id="PTHR24016:SF0">
    <property type="entry name" value="CONSERVED OLIGOMERIC GOLGI COMPLEX SUBUNIT 4"/>
    <property type="match status" value="1"/>
</dbReference>
<dbReference type="Pfam" id="PF20663">
    <property type="entry name" value="COG4_N"/>
    <property type="match status" value="1"/>
</dbReference>
<evidence type="ECO:0000256" key="10">
    <source>
        <dbReference type="ARBA" id="ARBA00031340"/>
    </source>
</evidence>
<dbReference type="AlphaFoldDB" id="A0A6A4T6L9"/>
<accession>A0A6A4T6L9</accession>
<evidence type="ECO:0000256" key="3">
    <source>
        <dbReference type="ARBA" id="ARBA00009215"/>
    </source>
</evidence>
<dbReference type="GO" id="GO:0000139">
    <property type="term" value="C:Golgi membrane"/>
    <property type="evidence" value="ECO:0007669"/>
    <property type="project" value="UniProtKB-SubCell"/>
</dbReference>
<feature type="domain" description="COG4 transport protein middle alpha-helical bundle" evidence="11">
    <location>
        <begin position="92"/>
        <end position="285"/>
    </location>
</feature>
<dbReference type="SMART" id="SM00762">
    <property type="entry name" value="Cog4"/>
    <property type="match status" value="1"/>
</dbReference>
<evidence type="ECO:0000256" key="7">
    <source>
        <dbReference type="ARBA" id="ARBA00022927"/>
    </source>
</evidence>
<evidence type="ECO:0000256" key="6">
    <source>
        <dbReference type="ARBA" id="ARBA00022490"/>
    </source>
</evidence>
<evidence type="ECO:0000256" key="1">
    <source>
        <dbReference type="ARBA" id="ARBA00004255"/>
    </source>
</evidence>
<evidence type="ECO:0000313" key="12">
    <source>
        <dbReference type="EMBL" id="KAF0043236.1"/>
    </source>
</evidence>
<name>A0A6A4T6L9_SCOMX</name>
<gene>
    <name evidence="12" type="ORF">F2P81_004573</name>
</gene>
<protein>
    <recommendedName>
        <fullName evidence="4">Conserved oligomeric Golgi complex subunit 4</fullName>
    </recommendedName>
    <alternativeName>
        <fullName evidence="10">Component of oligomeric Golgi complex 4</fullName>
    </alternativeName>
</protein>
<sequence>MITFTCSLAENVSRKVRQLDLAKTRLYNVIQRADDILDLKFCTDGVQTALRNEDYEQAAAHIHRYLSLDQSVIELSRQGEESSAVDASLVMLQEAEQKLKVIVAEKLDEAVAAVDLAQVERFFKIFPLLGLHQQGLARFGQYLCSQLAFKAEENLLLATGGDLGEKRALLVFADTLTLLLEEHHQNVEKLLKHCLLSTTMQELIGYYIPMEEYYMRESVNKAVAMDTYEKGQLTSSMVDDCFYIVKKCISRALSSSSIDCLCAMINHANSVLESDFREVLYNKLRQGFPATTLQDIQRGVSSAVSMMQSSLQQGKFNTMSIESAEHAKAAFLVTLNNVEVCSENITTLKRNLENDCSKLFSQGGGSGDQAKIESCLSDLVNTSTKFKDFLQEGLTELNTTAVKPQVKPWISSFLAISHNIEEEEFNDYEANDPWVQQLIVNVEQLMAEFKTALSPVIYETLTSLMTSLISIEMEKTVLKCSFSRLGGLQFDKELRSLVAYLTTVTTWTIRDKFARLTQMATILNLERVTEILDYWGPNSGPLTWRLTPAEVRQVLALRIDFRSEDIKRLRL</sequence>
<dbReference type="FunFam" id="1.20.58.1970:FF:000001">
    <property type="entry name" value="Conserved oligomeric Golgi complex subunit 4"/>
    <property type="match status" value="1"/>
</dbReference>
<evidence type="ECO:0000256" key="8">
    <source>
        <dbReference type="ARBA" id="ARBA00023034"/>
    </source>
</evidence>
<dbReference type="Proteomes" id="UP000438429">
    <property type="component" value="Unassembled WGS sequence"/>
</dbReference>
<dbReference type="EMBL" id="VEVO01000004">
    <property type="protein sequence ID" value="KAF0043236.1"/>
    <property type="molecule type" value="Genomic_DNA"/>
</dbReference>
<comment type="subcellular location">
    <subcellularLocation>
        <location evidence="2">Cytoplasm</location>
        <location evidence="2">Cytosol</location>
    </subcellularLocation>
    <subcellularLocation>
        <location evidence="1">Golgi apparatus membrane</location>
        <topology evidence="1">Peripheral membrane protein</topology>
        <orientation evidence="1">Cytoplasmic side</orientation>
    </subcellularLocation>
</comment>
<keyword evidence="8" id="KW-0333">Golgi apparatus</keyword>
<dbReference type="GO" id="GO:0017119">
    <property type="term" value="C:Golgi transport complex"/>
    <property type="evidence" value="ECO:0007669"/>
    <property type="project" value="TreeGrafter"/>
</dbReference>
<evidence type="ECO:0000259" key="11">
    <source>
        <dbReference type="SMART" id="SM00762"/>
    </source>
</evidence>
<evidence type="ECO:0000256" key="5">
    <source>
        <dbReference type="ARBA" id="ARBA00022448"/>
    </source>
</evidence>
<dbReference type="GO" id="GO:0007030">
    <property type="term" value="P:Golgi organization"/>
    <property type="evidence" value="ECO:0007669"/>
    <property type="project" value="TreeGrafter"/>
</dbReference>
<keyword evidence="5" id="KW-0813">Transport</keyword>
<dbReference type="GO" id="GO:0005829">
    <property type="term" value="C:cytosol"/>
    <property type="evidence" value="ECO:0007669"/>
    <property type="project" value="UniProtKB-SubCell"/>
</dbReference>
<dbReference type="InterPro" id="IPR048684">
    <property type="entry name" value="COG4_C"/>
</dbReference>
<dbReference type="Pfam" id="PF08318">
    <property type="entry name" value="COG4_m"/>
    <property type="match status" value="2"/>
</dbReference>
<keyword evidence="9" id="KW-0472">Membrane</keyword>